<dbReference type="GO" id="GO:0000160">
    <property type="term" value="P:phosphorelay signal transduction system"/>
    <property type="evidence" value="ECO:0007669"/>
    <property type="project" value="InterPro"/>
</dbReference>
<dbReference type="GO" id="GO:0003677">
    <property type="term" value="F:DNA binding"/>
    <property type="evidence" value="ECO:0007669"/>
    <property type="project" value="UniProtKB-KW"/>
</dbReference>
<feature type="modified residue" description="4-aspartylphosphate" evidence="2">
    <location>
        <position position="56"/>
    </location>
</feature>
<dbReference type="SMART" id="SM00448">
    <property type="entry name" value="REC"/>
    <property type="match status" value="1"/>
</dbReference>
<protein>
    <submittedName>
        <fullName evidence="4">DNA-binding response OmpR family regulator</fullName>
    </submittedName>
</protein>
<dbReference type="InterPro" id="IPR001789">
    <property type="entry name" value="Sig_transdc_resp-reg_receiver"/>
</dbReference>
<accession>A0A7W6A289</accession>
<dbReference type="Pfam" id="PF00072">
    <property type="entry name" value="Response_reg"/>
    <property type="match status" value="1"/>
</dbReference>
<dbReference type="PANTHER" id="PTHR44591:SF3">
    <property type="entry name" value="RESPONSE REGULATORY DOMAIN-CONTAINING PROTEIN"/>
    <property type="match status" value="1"/>
</dbReference>
<dbReference type="AlphaFoldDB" id="A0A7W6A289"/>
<dbReference type="InterPro" id="IPR011006">
    <property type="entry name" value="CheY-like_superfamily"/>
</dbReference>
<dbReference type="SUPFAM" id="SSF52172">
    <property type="entry name" value="CheY-like"/>
    <property type="match status" value="1"/>
</dbReference>
<feature type="domain" description="Response regulatory" evidence="3">
    <location>
        <begin position="7"/>
        <end position="119"/>
    </location>
</feature>
<evidence type="ECO:0000313" key="4">
    <source>
        <dbReference type="EMBL" id="MBB3862732.1"/>
    </source>
</evidence>
<keyword evidence="4" id="KW-0238">DNA-binding</keyword>
<evidence type="ECO:0000259" key="3">
    <source>
        <dbReference type="PROSITE" id="PS50110"/>
    </source>
</evidence>
<dbReference type="Gene3D" id="3.40.50.2300">
    <property type="match status" value="1"/>
</dbReference>
<dbReference type="InterPro" id="IPR050595">
    <property type="entry name" value="Bact_response_regulator"/>
</dbReference>
<dbReference type="PROSITE" id="PS50110">
    <property type="entry name" value="RESPONSE_REGULATORY"/>
    <property type="match status" value="1"/>
</dbReference>
<gene>
    <name evidence="4" type="ORF">GGQ88_004034</name>
</gene>
<evidence type="ECO:0000313" key="5">
    <source>
        <dbReference type="Proteomes" id="UP000562395"/>
    </source>
</evidence>
<name>A0A7W6A289_9SPHN</name>
<dbReference type="RefSeq" id="WP_183615179.1">
    <property type="nucleotide sequence ID" value="NZ_JACICY010000021.1"/>
</dbReference>
<keyword evidence="5" id="KW-1185">Reference proteome</keyword>
<evidence type="ECO:0000256" key="1">
    <source>
        <dbReference type="ARBA" id="ARBA00022553"/>
    </source>
</evidence>
<organism evidence="4 5">
    <name type="scientific">Novosphingobium hassiacum</name>
    <dbReference type="NCBI Taxonomy" id="173676"/>
    <lineage>
        <taxon>Bacteria</taxon>
        <taxon>Pseudomonadati</taxon>
        <taxon>Pseudomonadota</taxon>
        <taxon>Alphaproteobacteria</taxon>
        <taxon>Sphingomonadales</taxon>
        <taxon>Sphingomonadaceae</taxon>
        <taxon>Novosphingobium</taxon>
    </lineage>
</organism>
<dbReference type="EMBL" id="JACICY010000021">
    <property type="protein sequence ID" value="MBB3862732.1"/>
    <property type="molecule type" value="Genomic_DNA"/>
</dbReference>
<evidence type="ECO:0000256" key="2">
    <source>
        <dbReference type="PROSITE-ProRule" id="PRU00169"/>
    </source>
</evidence>
<sequence>MNGRPVSVLLVEDDIDSAEELAELLESYGMTVTLAHTVGQALEKARQRQFAMALIDVGLGDESGLDIAEAWHGSGPYIVLLTGSAVAEEQMCRFADPAPPVLIKPIEVSQLLGLIERQQS</sequence>
<reference evidence="4 5" key="1">
    <citation type="submission" date="2020-08" db="EMBL/GenBank/DDBJ databases">
        <title>Genomic Encyclopedia of Type Strains, Phase IV (KMG-IV): sequencing the most valuable type-strain genomes for metagenomic binning, comparative biology and taxonomic classification.</title>
        <authorList>
            <person name="Goeker M."/>
        </authorList>
    </citation>
    <scope>NUCLEOTIDE SEQUENCE [LARGE SCALE GENOMIC DNA]</scope>
    <source>
        <strain evidence="4 5">DSM 14552</strain>
    </source>
</reference>
<comment type="caution">
    <text evidence="4">The sequence shown here is derived from an EMBL/GenBank/DDBJ whole genome shotgun (WGS) entry which is preliminary data.</text>
</comment>
<proteinExistence type="predicted"/>
<dbReference type="Proteomes" id="UP000562395">
    <property type="component" value="Unassembled WGS sequence"/>
</dbReference>
<keyword evidence="1 2" id="KW-0597">Phosphoprotein</keyword>
<dbReference type="PANTHER" id="PTHR44591">
    <property type="entry name" value="STRESS RESPONSE REGULATOR PROTEIN 1"/>
    <property type="match status" value="1"/>
</dbReference>